<evidence type="ECO:0000313" key="1">
    <source>
        <dbReference type="EMBL" id="OPJ84043.1"/>
    </source>
</evidence>
<dbReference type="Proteomes" id="UP000190648">
    <property type="component" value="Unassembled WGS sequence"/>
</dbReference>
<proteinExistence type="predicted"/>
<evidence type="ECO:0000313" key="2">
    <source>
        <dbReference type="Proteomes" id="UP000190648"/>
    </source>
</evidence>
<reference evidence="1 2" key="1">
    <citation type="submission" date="2016-02" db="EMBL/GenBank/DDBJ databases">
        <title>Band-tailed pigeon sequencing and assembly.</title>
        <authorList>
            <person name="Soares A.E."/>
            <person name="Novak B.J."/>
            <person name="Rice E.S."/>
            <person name="O'Connell B."/>
            <person name="Chang D."/>
            <person name="Weber S."/>
            <person name="Shapiro B."/>
        </authorList>
    </citation>
    <scope>NUCLEOTIDE SEQUENCE [LARGE SCALE GENOMIC DNA]</scope>
    <source>
        <strain evidence="1">BTP2013</strain>
        <tissue evidence="1">Blood</tissue>
    </source>
</reference>
<accession>A0A1V4KI60</accession>
<keyword evidence="2" id="KW-1185">Reference proteome</keyword>
<gene>
    <name evidence="1" type="ORF">AV530_015557</name>
</gene>
<protein>
    <submittedName>
        <fullName evidence="1">Uncharacterized protein</fullName>
    </submittedName>
</protein>
<sequence length="282" mass="31800">MPRAELHGFDLRKGESSVPIAGGEGRRAWTERKKNKFMESGRVHLYPVNACVSKHPCLRERAGAVGCCCDGSGPGELTGGRWFCSSPCTIGFYISLFWSETAAGTCPGISLFGRRDPRGCQLEQTVPNYLADPCHGQTASYRTALVSLNHSHESQAVMMGAQPEFVLEEKVLKKKRIFLARIALSWVSRLQELQFTQSSSLCLRQRPQGYEECHNSGFDEGDEINWRSHLCDSDTIRTDKEMQRALQNTIYCCFQWWVHRGPERILPWQPVRQKEQTALGAS</sequence>
<name>A0A1V4KI60_PATFA</name>
<dbReference type="EMBL" id="LSYS01003057">
    <property type="protein sequence ID" value="OPJ84043.1"/>
    <property type="molecule type" value="Genomic_DNA"/>
</dbReference>
<dbReference type="AlphaFoldDB" id="A0A1V4KI60"/>
<organism evidence="1 2">
    <name type="scientific">Patagioenas fasciata monilis</name>
    <dbReference type="NCBI Taxonomy" id="372326"/>
    <lineage>
        <taxon>Eukaryota</taxon>
        <taxon>Metazoa</taxon>
        <taxon>Chordata</taxon>
        <taxon>Craniata</taxon>
        <taxon>Vertebrata</taxon>
        <taxon>Euteleostomi</taxon>
        <taxon>Archelosauria</taxon>
        <taxon>Archosauria</taxon>
        <taxon>Dinosauria</taxon>
        <taxon>Saurischia</taxon>
        <taxon>Theropoda</taxon>
        <taxon>Coelurosauria</taxon>
        <taxon>Aves</taxon>
        <taxon>Neognathae</taxon>
        <taxon>Neoaves</taxon>
        <taxon>Columbimorphae</taxon>
        <taxon>Columbiformes</taxon>
        <taxon>Columbidae</taxon>
        <taxon>Patagioenas</taxon>
    </lineage>
</organism>
<comment type="caution">
    <text evidence="1">The sequence shown here is derived from an EMBL/GenBank/DDBJ whole genome shotgun (WGS) entry which is preliminary data.</text>
</comment>